<dbReference type="EMBL" id="FN648927">
    <property type="protein sequence ID" value="CBN75105.1"/>
    <property type="molecule type" value="Genomic_DNA"/>
</dbReference>
<dbReference type="AlphaFoldDB" id="D8LS48"/>
<gene>
    <name evidence="2" type="ORF">Esi_0070_0024</name>
</gene>
<organism evidence="2 3">
    <name type="scientific">Ectocarpus siliculosus</name>
    <name type="common">Brown alga</name>
    <name type="synonym">Conferva siliculosa</name>
    <dbReference type="NCBI Taxonomy" id="2880"/>
    <lineage>
        <taxon>Eukaryota</taxon>
        <taxon>Sar</taxon>
        <taxon>Stramenopiles</taxon>
        <taxon>Ochrophyta</taxon>
        <taxon>PX clade</taxon>
        <taxon>Phaeophyceae</taxon>
        <taxon>Ectocarpales</taxon>
        <taxon>Ectocarpaceae</taxon>
        <taxon>Ectocarpus</taxon>
    </lineage>
</organism>
<protein>
    <submittedName>
        <fullName evidence="2">Uncharacterized protein</fullName>
    </submittedName>
</protein>
<keyword evidence="3" id="KW-1185">Reference proteome</keyword>
<reference evidence="2 3" key="1">
    <citation type="journal article" date="2010" name="Nature">
        <title>The Ectocarpus genome and the independent evolution of multicellularity in brown algae.</title>
        <authorList>
            <person name="Cock J.M."/>
            <person name="Sterck L."/>
            <person name="Rouze P."/>
            <person name="Scornet D."/>
            <person name="Allen A.E."/>
            <person name="Amoutzias G."/>
            <person name="Anthouard V."/>
            <person name="Artiguenave F."/>
            <person name="Aury J.M."/>
            <person name="Badger J.H."/>
            <person name="Beszteri B."/>
            <person name="Billiau K."/>
            <person name="Bonnet E."/>
            <person name="Bothwell J.H."/>
            <person name="Bowler C."/>
            <person name="Boyen C."/>
            <person name="Brownlee C."/>
            <person name="Carrano C.J."/>
            <person name="Charrier B."/>
            <person name="Cho G.Y."/>
            <person name="Coelho S.M."/>
            <person name="Collen J."/>
            <person name="Corre E."/>
            <person name="Da Silva C."/>
            <person name="Delage L."/>
            <person name="Delaroque N."/>
            <person name="Dittami S.M."/>
            <person name="Doulbeau S."/>
            <person name="Elias M."/>
            <person name="Farnham G."/>
            <person name="Gachon C.M."/>
            <person name="Gschloessl B."/>
            <person name="Heesch S."/>
            <person name="Jabbari K."/>
            <person name="Jubin C."/>
            <person name="Kawai H."/>
            <person name="Kimura K."/>
            <person name="Kloareg B."/>
            <person name="Kupper F.C."/>
            <person name="Lang D."/>
            <person name="Le Bail A."/>
            <person name="Leblanc C."/>
            <person name="Lerouge P."/>
            <person name="Lohr M."/>
            <person name="Lopez P.J."/>
            <person name="Martens C."/>
            <person name="Maumus F."/>
            <person name="Michel G."/>
            <person name="Miranda-Saavedra D."/>
            <person name="Morales J."/>
            <person name="Moreau H."/>
            <person name="Motomura T."/>
            <person name="Nagasato C."/>
            <person name="Napoli C.A."/>
            <person name="Nelson D.R."/>
            <person name="Nyvall-Collen P."/>
            <person name="Peters A.F."/>
            <person name="Pommier C."/>
            <person name="Potin P."/>
            <person name="Poulain J."/>
            <person name="Quesneville H."/>
            <person name="Read B."/>
            <person name="Rensing S.A."/>
            <person name="Ritter A."/>
            <person name="Rousvoal S."/>
            <person name="Samanta M."/>
            <person name="Samson G."/>
            <person name="Schroeder D.C."/>
            <person name="Segurens B."/>
            <person name="Strittmatter M."/>
            <person name="Tonon T."/>
            <person name="Tregear J.W."/>
            <person name="Valentin K."/>
            <person name="von Dassow P."/>
            <person name="Yamagishi T."/>
            <person name="Van de Peer Y."/>
            <person name="Wincker P."/>
        </authorList>
    </citation>
    <scope>NUCLEOTIDE SEQUENCE [LARGE SCALE GENOMIC DNA]</scope>
    <source>
        <strain evidence="3">Ec32 / CCAP1310/4</strain>
    </source>
</reference>
<accession>D8LS48</accession>
<dbReference type="OrthoDB" id="497345at2759"/>
<keyword evidence="1" id="KW-0732">Signal</keyword>
<name>D8LS48_ECTSI</name>
<dbReference type="Proteomes" id="UP000002630">
    <property type="component" value="Linkage Group LG26"/>
</dbReference>
<sequence>MRASHVSALLALLLSFFQHTRAWTAPLPLSGGLIAPGQQSFVATPVTPSVTATTTRSSHDWRDRRRQVPTCKLDRLPVRTLKRVVPLRPTPEKYLAHFGQTPLDRRRKMVNVLGGLFAFYWAAFFATRNVYVLGPGGINAIAWRGSCLAVFLQTFLRPVVGSYNRALELWGAGSREARRKTKGALFTGRVTKTGFALSSQASNHRAHFQMLVEDESGRELLFDVPQVPEYRRIRKGMHCAVVVLSRSSGFYELTGVTEAYLPELDLFVGRFPLLDKRRRISGRDSSSKQTTESAAT</sequence>
<feature type="chain" id="PRO_5003117446" evidence="1">
    <location>
        <begin position="23"/>
        <end position="296"/>
    </location>
</feature>
<evidence type="ECO:0000313" key="3">
    <source>
        <dbReference type="Proteomes" id="UP000002630"/>
    </source>
</evidence>
<dbReference type="InParanoid" id="D8LS48"/>
<proteinExistence type="predicted"/>
<evidence type="ECO:0000313" key="2">
    <source>
        <dbReference type="EMBL" id="CBN75105.1"/>
    </source>
</evidence>
<dbReference type="EMBL" id="FN649751">
    <property type="protein sequence ID" value="CBN75105.1"/>
    <property type="molecule type" value="Genomic_DNA"/>
</dbReference>
<evidence type="ECO:0000256" key="1">
    <source>
        <dbReference type="SAM" id="SignalP"/>
    </source>
</evidence>
<feature type="signal peptide" evidence="1">
    <location>
        <begin position="1"/>
        <end position="22"/>
    </location>
</feature>